<gene>
    <name evidence="3" type="ORF">O4220_15365</name>
</gene>
<evidence type="ECO:0000256" key="1">
    <source>
        <dbReference type="ARBA" id="ARBA00022801"/>
    </source>
</evidence>
<name>A0ABT4MFX5_9NOCA</name>
<organism evidence="3 4">
    <name type="scientific">Rhodococcus ruber</name>
    <dbReference type="NCBI Taxonomy" id="1830"/>
    <lineage>
        <taxon>Bacteria</taxon>
        <taxon>Bacillati</taxon>
        <taxon>Actinomycetota</taxon>
        <taxon>Actinomycetes</taxon>
        <taxon>Mycobacteriales</taxon>
        <taxon>Nocardiaceae</taxon>
        <taxon>Rhodococcus</taxon>
    </lineage>
</organism>
<dbReference type="RefSeq" id="WP_269605659.1">
    <property type="nucleotide sequence ID" value="NZ_JAPWIJ010000006.1"/>
</dbReference>
<sequence>MNDLKIDDFDYTMIAVDEEVESSVAVAGSGPALVLLHGFPQTHYMWRDVARELATRFTVVVPDLRGYGASSKPAERDAATYSKRTMARDVVRVTQSLGLERFGLVGHDRGALVGVRAALDHPSTVQYLGILDVLPTADTWEVLRGIDAKVAWHLYLMAQPAGLPERMIRAVAAEFFGSFLDAWDPDGSTFSAEVRQHYIDSSVAAVDSIVADYRATAGIDLEMDLQDRIDGRRLAMPVGVISQDWGSQLGFDAAALWGAWAPDLTYEAIDAGHFMAEEKPTEIARFITRLSERAEVSSVPS</sequence>
<evidence type="ECO:0000259" key="2">
    <source>
        <dbReference type="Pfam" id="PF00561"/>
    </source>
</evidence>
<evidence type="ECO:0000313" key="3">
    <source>
        <dbReference type="EMBL" id="MCZ4519892.1"/>
    </source>
</evidence>
<keyword evidence="1 3" id="KW-0378">Hydrolase</keyword>
<proteinExistence type="predicted"/>
<reference evidence="3" key="1">
    <citation type="submission" date="2022-12" db="EMBL/GenBank/DDBJ databases">
        <authorList>
            <person name="Krivoruchko A.V."/>
            <person name="Elkin A."/>
        </authorList>
    </citation>
    <scope>NUCLEOTIDE SEQUENCE</scope>
    <source>
        <strain evidence="3">IEGM 1391</strain>
    </source>
</reference>
<dbReference type="Proteomes" id="UP001081071">
    <property type="component" value="Unassembled WGS sequence"/>
</dbReference>
<evidence type="ECO:0000313" key="4">
    <source>
        <dbReference type="Proteomes" id="UP001081071"/>
    </source>
</evidence>
<feature type="domain" description="AB hydrolase-1" evidence="2">
    <location>
        <begin position="31"/>
        <end position="280"/>
    </location>
</feature>
<dbReference type="SUPFAM" id="SSF53474">
    <property type="entry name" value="alpha/beta-Hydrolases"/>
    <property type="match status" value="1"/>
</dbReference>
<dbReference type="EMBL" id="JAPWIJ010000006">
    <property type="protein sequence ID" value="MCZ4519892.1"/>
    <property type="molecule type" value="Genomic_DNA"/>
</dbReference>
<accession>A0ABT4MFX5</accession>
<dbReference type="InterPro" id="IPR000639">
    <property type="entry name" value="Epox_hydrolase-like"/>
</dbReference>
<protein>
    <submittedName>
        <fullName evidence="3">Alpha/beta hydrolase</fullName>
    </submittedName>
</protein>
<dbReference type="Pfam" id="PF00561">
    <property type="entry name" value="Abhydrolase_1"/>
    <property type="match status" value="1"/>
</dbReference>
<dbReference type="GO" id="GO:0016787">
    <property type="term" value="F:hydrolase activity"/>
    <property type="evidence" value="ECO:0007669"/>
    <property type="project" value="UniProtKB-KW"/>
</dbReference>
<dbReference type="Gene3D" id="3.40.50.1820">
    <property type="entry name" value="alpha/beta hydrolase"/>
    <property type="match status" value="1"/>
</dbReference>
<dbReference type="InterPro" id="IPR000073">
    <property type="entry name" value="AB_hydrolase_1"/>
</dbReference>
<dbReference type="PRINTS" id="PR00412">
    <property type="entry name" value="EPOXHYDRLASE"/>
</dbReference>
<keyword evidence="4" id="KW-1185">Reference proteome</keyword>
<dbReference type="InterPro" id="IPR029058">
    <property type="entry name" value="AB_hydrolase_fold"/>
</dbReference>
<dbReference type="PANTHER" id="PTHR43329">
    <property type="entry name" value="EPOXIDE HYDROLASE"/>
    <property type="match status" value="1"/>
</dbReference>
<comment type="caution">
    <text evidence="3">The sequence shown here is derived from an EMBL/GenBank/DDBJ whole genome shotgun (WGS) entry which is preliminary data.</text>
</comment>